<dbReference type="InterPro" id="IPR023214">
    <property type="entry name" value="HAD_sf"/>
</dbReference>
<dbReference type="Gene3D" id="2.70.150.10">
    <property type="entry name" value="Calcium-transporting ATPase, cytoplasmic transduction domain A"/>
    <property type="match status" value="1"/>
</dbReference>
<dbReference type="InterPro" id="IPR059000">
    <property type="entry name" value="ATPase_P-type_domA"/>
</dbReference>
<dbReference type="PANTHER" id="PTHR48085">
    <property type="entry name" value="CADMIUM/ZINC-TRANSPORTING ATPASE HMA2-RELATED"/>
    <property type="match status" value="1"/>
</dbReference>
<evidence type="ECO:0000256" key="7">
    <source>
        <dbReference type="ARBA" id="ARBA00039097"/>
    </source>
</evidence>
<dbReference type="NCBIfam" id="TIGR01525">
    <property type="entry name" value="ATPase-IB_hvy"/>
    <property type="match status" value="1"/>
</dbReference>
<dbReference type="SUPFAM" id="SSF56784">
    <property type="entry name" value="HAD-like"/>
    <property type="match status" value="1"/>
</dbReference>
<sequence length="650" mass="70773">MSEQSTVISRPEPAALSVPSRAFTYRFFLSSCFLVLVLFSLTFHHSGVGIFILGLMNFLFCADVLVRSAAKDIWAGRFSFAVLISLCAGAGFVYASLNTFLTVKLFGPSVDLFLYSGLLVTLGLWAERRLTREKERARVFIKKIDDFLPKSGRLCVGRQFRKVFANELKKGDLIFVKPGERLAADGIVRQGKTSIDEQLITGNMLPTSKTEGSRVYAGTLNKSAEIYVEVTEVLAASALMSVIDAIKKGELLRSKFKSALDAFSGWVLLLLLLAAGGVYGFLLYTHGAGQWFHCLGIFLFILAAGCPAALVFAAVFPSFFTRSGARASKIKIQNVYALEELAQADTVFFDKTGTLTYGELRVSGVYPAKKISERQLLETIASAEQLVDGPFADAINLYAKKHKVKIQRVLCFDVLPGLGVQATCGEDKILAGRTQWLEEQGIKTSAKIATAAEAVVCVARNGKFLGFLTLSDELRPGAKETVALLKSLGKDVILISGDNEVSVGVIAQEAGIEKMNFNVLPKTKAEIVSNLRALGKKVVMVGDGFNDIIALLKADAGIVFSSGRNVYNNWVDVIVKRRDLFPISYLFTINKKLRRVVAMNVLLAVLLNGLVAAWLVGRMPQPSGWPLLVGGSLAVVLIVLLNSVRMLKIK</sequence>
<feature type="transmembrane region" description="Helical" evidence="9">
    <location>
        <begin position="263"/>
        <end position="284"/>
    </location>
</feature>
<organism evidence="11 12">
    <name type="scientific">Candidatus Avelusimicrobium gallicola</name>
    <dbReference type="NCBI Taxonomy" id="2562704"/>
    <lineage>
        <taxon>Bacteria</taxon>
        <taxon>Pseudomonadati</taxon>
        <taxon>Elusimicrobiota</taxon>
        <taxon>Elusimicrobia</taxon>
        <taxon>Elusimicrobiales</taxon>
        <taxon>Elusimicrobiaceae</taxon>
        <taxon>Candidatus Avelusimicrobium</taxon>
    </lineage>
</organism>
<keyword evidence="12" id="KW-1185">Reference proteome</keyword>
<dbReference type="Gene3D" id="3.40.1110.10">
    <property type="entry name" value="Calcium-transporting ATPase, cytoplasmic domain N"/>
    <property type="match status" value="1"/>
</dbReference>
<accession>A0A1Y4DEI0</accession>
<feature type="transmembrane region" description="Helical" evidence="9">
    <location>
        <begin position="23"/>
        <end position="41"/>
    </location>
</feature>
<evidence type="ECO:0000256" key="3">
    <source>
        <dbReference type="ARBA" id="ARBA00022692"/>
    </source>
</evidence>
<feature type="transmembrane region" description="Helical" evidence="9">
    <location>
        <begin position="290"/>
        <end position="316"/>
    </location>
</feature>
<evidence type="ECO:0000259" key="10">
    <source>
        <dbReference type="Pfam" id="PF00122"/>
    </source>
</evidence>
<name>A0A1Y4DEI0_9BACT</name>
<comment type="catalytic activity">
    <reaction evidence="8">
        <text>Zn(2+)(in) + ATP + H2O = Zn(2+)(out) + ADP + phosphate + H(+)</text>
        <dbReference type="Rhea" id="RHEA:20621"/>
        <dbReference type="ChEBI" id="CHEBI:15377"/>
        <dbReference type="ChEBI" id="CHEBI:15378"/>
        <dbReference type="ChEBI" id="CHEBI:29105"/>
        <dbReference type="ChEBI" id="CHEBI:30616"/>
        <dbReference type="ChEBI" id="CHEBI:43474"/>
        <dbReference type="ChEBI" id="CHEBI:456216"/>
        <dbReference type="EC" id="7.2.2.12"/>
    </reaction>
</comment>
<dbReference type="RefSeq" id="WP_087286363.1">
    <property type="nucleotide sequence ID" value="NZ_NFJD01000001.1"/>
</dbReference>
<evidence type="ECO:0000256" key="8">
    <source>
        <dbReference type="ARBA" id="ARBA00047308"/>
    </source>
</evidence>
<keyword evidence="6 9" id="KW-0472">Membrane</keyword>
<evidence type="ECO:0000256" key="2">
    <source>
        <dbReference type="ARBA" id="ARBA00006024"/>
    </source>
</evidence>
<dbReference type="PRINTS" id="PR00119">
    <property type="entry name" value="CATATPASE"/>
</dbReference>
<keyword evidence="9" id="KW-0067">ATP-binding</keyword>
<reference evidence="12" key="1">
    <citation type="submission" date="2017-04" db="EMBL/GenBank/DDBJ databases">
        <title>Function of individual gut microbiota members based on whole genome sequencing of pure cultures obtained from chicken caecum.</title>
        <authorList>
            <person name="Medvecky M."/>
            <person name="Cejkova D."/>
            <person name="Polansky O."/>
            <person name="Karasova D."/>
            <person name="Kubasova T."/>
            <person name="Cizek A."/>
            <person name="Rychlik I."/>
        </authorList>
    </citation>
    <scope>NUCLEOTIDE SEQUENCE [LARGE SCALE GENOMIC DNA]</scope>
    <source>
        <strain evidence="12">An273</strain>
    </source>
</reference>
<dbReference type="InterPro" id="IPR044492">
    <property type="entry name" value="P_typ_ATPase_HD_dom"/>
</dbReference>
<dbReference type="InterPro" id="IPR023299">
    <property type="entry name" value="ATPase_P-typ_cyto_dom_N"/>
</dbReference>
<evidence type="ECO:0000313" key="12">
    <source>
        <dbReference type="Proteomes" id="UP000196368"/>
    </source>
</evidence>
<feature type="transmembrane region" description="Helical" evidence="9">
    <location>
        <begin position="109"/>
        <end position="126"/>
    </location>
</feature>
<feature type="transmembrane region" description="Helical" evidence="9">
    <location>
        <begin position="78"/>
        <end position="97"/>
    </location>
</feature>
<keyword evidence="4" id="KW-1278">Translocase</keyword>
<keyword evidence="9" id="KW-0547">Nucleotide-binding</keyword>
<dbReference type="SFLD" id="SFLDF00027">
    <property type="entry name" value="p-type_atpase"/>
    <property type="match status" value="1"/>
</dbReference>
<keyword evidence="5 9" id="KW-1133">Transmembrane helix</keyword>
<evidence type="ECO:0000313" key="11">
    <source>
        <dbReference type="EMBL" id="OUO57305.1"/>
    </source>
</evidence>
<evidence type="ECO:0000256" key="6">
    <source>
        <dbReference type="ARBA" id="ARBA00023136"/>
    </source>
</evidence>
<keyword evidence="3 9" id="KW-0812">Transmembrane</keyword>
<proteinExistence type="inferred from homology"/>
<dbReference type="Proteomes" id="UP000196368">
    <property type="component" value="Unassembled WGS sequence"/>
</dbReference>
<protein>
    <recommendedName>
        <fullName evidence="7">P-type Zn(2+) transporter</fullName>
        <ecNumber evidence="7">7.2.2.12</ecNumber>
    </recommendedName>
</protein>
<dbReference type="InterPro" id="IPR008250">
    <property type="entry name" value="ATPase_P-typ_transduc_dom_A_sf"/>
</dbReference>
<dbReference type="Pfam" id="PF00122">
    <property type="entry name" value="E1-E2_ATPase"/>
    <property type="match status" value="1"/>
</dbReference>
<gene>
    <name evidence="11" type="ORF">B5F75_00565</name>
</gene>
<dbReference type="SUPFAM" id="SSF81653">
    <property type="entry name" value="Calcium ATPase, transduction domain A"/>
    <property type="match status" value="1"/>
</dbReference>
<dbReference type="InterPro" id="IPR036412">
    <property type="entry name" value="HAD-like_sf"/>
</dbReference>
<dbReference type="InterPro" id="IPR051014">
    <property type="entry name" value="Cation_Transport_ATPase_IB"/>
</dbReference>
<evidence type="ECO:0000256" key="1">
    <source>
        <dbReference type="ARBA" id="ARBA00004370"/>
    </source>
</evidence>
<dbReference type="SFLD" id="SFLDS00003">
    <property type="entry name" value="Haloacid_Dehalogenase"/>
    <property type="match status" value="1"/>
</dbReference>
<keyword evidence="9" id="KW-0479">Metal-binding</keyword>
<dbReference type="GO" id="GO:0016887">
    <property type="term" value="F:ATP hydrolysis activity"/>
    <property type="evidence" value="ECO:0007669"/>
    <property type="project" value="InterPro"/>
</dbReference>
<dbReference type="GO" id="GO:0005524">
    <property type="term" value="F:ATP binding"/>
    <property type="evidence" value="ECO:0007669"/>
    <property type="project" value="UniProtKB-UniRule"/>
</dbReference>
<keyword evidence="9" id="KW-1003">Cell membrane</keyword>
<dbReference type="InterPro" id="IPR027256">
    <property type="entry name" value="P-typ_ATPase_IB"/>
</dbReference>
<comment type="caution">
    <text evidence="11">The sequence shown here is derived from an EMBL/GenBank/DDBJ whole genome shotgun (WGS) entry which is preliminary data.</text>
</comment>
<dbReference type="EMBL" id="NFJD01000001">
    <property type="protein sequence ID" value="OUO57305.1"/>
    <property type="molecule type" value="Genomic_DNA"/>
</dbReference>
<dbReference type="Pfam" id="PF00702">
    <property type="entry name" value="Hydrolase"/>
    <property type="match status" value="1"/>
</dbReference>
<dbReference type="InterPro" id="IPR001757">
    <property type="entry name" value="P_typ_ATPase"/>
</dbReference>
<evidence type="ECO:0000256" key="4">
    <source>
        <dbReference type="ARBA" id="ARBA00022967"/>
    </source>
</evidence>
<dbReference type="GO" id="GO:0016463">
    <property type="term" value="F:P-type zinc transporter activity"/>
    <property type="evidence" value="ECO:0007669"/>
    <property type="project" value="UniProtKB-EC"/>
</dbReference>
<dbReference type="PROSITE" id="PS00154">
    <property type="entry name" value="ATPASE_E1_E2"/>
    <property type="match status" value="1"/>
</dbReference>
<dbReference type="EC" id="7.2.2.12" evidence="7"/>
<evidence type="ECO:0000256" key="5">
    <source>
        <dbReference type="ARBA" id="ARBA00022989"/>
    </source>
</evidence>
<feature type="transmembrane region" description="Helical" evidence="9">
    <location>
        <begin position="596"/>
        <end position="617"/>
    </location>
</feature>
<dbReference type="Gene3D" id="3.40.50.1000">
    <property type="entry name" value="HAD superfamily/HAD-like"/>
    <property type="match status" value="1"/>
</dbReference>
<dbReference type="AlphaFoldDB" id="A0A1Y4DEI0"/>
<feature type="transmembrane region" description="Helical" evidence="9">
    <location>
        <begin position="623"/>
        <end position="644"/>
    </location>
</feature>
<feature type="domain" description="P-type ATPase A" evidence="10">
    <location>
        <begin position="149"/>
        <end position="246"/>
    </location>
</feature>
<feature type="transmembrane region" description="Helical" evidence="9">
    <location>
        <begin position="47"/>
        <end position="66"/>
    </location>
</feature>
<dbReference type="GO" id="GO:0046872">
    <property type="term" value="F:metal ion binding"/>
    <property type="evidence" value="ECO:0007669"/>
    <property type="project" value="UniProtKB-KW"/>
</dbReference>
<dbReference type="GO" id="GO:0005886">
    <property type="term" value="C:plasma membrane"/>
    <property type="evidence" value="ECO:0007669"/>
    <property type="project" value="UniProtKB-SubCell"/>
</dbReference>
<dbReference type="InterPro" id="IPR018303">
    <property type="entry name" value="ATPase_P-typ_P_site"/>
</dbReference>
<dbReference type="SFLD" id="SFLDG00002">
    <property type="entry name" value="C1.7:_P-type_atpase_like"/>
    <property type="match status" value="1"/>
</dbReference>
<comment type="subcellular location">
    <subcellularLocation>
        <location evidence="9">Cell membrane</location>
    </subcellularLocation>
    <subcellularLocation>
        <location evidence="1">Membrane</location>
    </subcellularLocation>
</comment>
<dbReference type="PANTHER" id="PTHR48085:SF5">
    <property type="entry name" value="CADMIUM_ZINC-TRANSPORTING ATPASE HMA4-RELATED"/>
    <property type="match status" value="1"/>
</dbReference>
<comment type="similarity">
    <text evidence="2 9">Belongs to the cation transport ATPase (P-type) (TC 3.A.3) family. Type IB subfamily.</text>
</comment>
<evidence type="ECO:0000256" key="9">
    <source>
        <dbReference type="RuleBase" id="RU362081"/>
    </source>
</evidence>
<dbReference type="NCBIfam" id="TIGR01494">
    <property type="entry name" value="ATPase_P-type"/>
    <property type="match status" value="1"/>
</dbReference>
<dbReference type="OrthoDB" id="9813266at2"/>